<protein>
    <recommendedName>
        <fullName evidence="4">Lipoprotein</fullName>
    </recommendedName>
</protein>
<evidence type="ECO:0008006" key="4">
    <source>
        <dbReference type="Google" id="ProtNLM"/>
    </source>
</evidence>
<feature type="signal peptide" evidence="1">
    <location>
        <begin position="1"/>
        <end position="21"/>
    </location>
</feature>
<accession>A0AAX1N7Q7</accession>
<dbReference type="EMBL" id="CP076132">
    <property type="protein sequence ID" value="QWG02270.1"/>
    <property type="molecule type" value="Genomic_DNA"/>
</dbReference>
<dbReference type="KEGG" id="fya:KMW28_01420"/>
<keyword evidence="1" id="KW-0732">Signal</keyword>
<organism evidence="2 3">
    <name type="scientific">Flammeovirga yaeyamensis</name>
    <dbReference type="NCBI Taxonomy" id="367791"/>
    <lineage>
        <taxon>Bacteria</taxon>
        <taxon>Pseudomonadati</taxon>
        <taxon>Bacteroidota</taxon>
        <taxon>Cytophagia</taxon>
        <taxon>Cytophagales</taxon>
        <taxon>Flammeovirgaceae</taxon>
        <taxon>Flammeovirga</taxon>
    </lineage>
</organism>
<feature type="chain" id="PRO_5043970830" description="Lipoprotein" evidence="1">
    <location>
        <begin position="22"/>
        <end position="310"/>
    </location>
</feature>
<dbReference type="Proteomes" id="UP000678679">
    <property type="component" value="Chromosome 1"/>
</dbReference>
<keyword evidence="3" id="KW-1185">Reference proteome</keyword>
<reference evidence="2 3" key="1">
    <citation type="submission" date="2021-05" db="EMBL/GenBank/DDBJ databases">
        <title>Comparative genomic studies on the polysaccharide-degrading batcterial strains of the Flammeovirga genus.</title>
        <authorList>
            <person name="Zewei F."/>
            <person name="Zheng Z."/>
            <person name="Yu L."/>
            <person name="Ruyue G."/>
            <person name="Yanhong M."/>
            <person name="Yuanyuan C."/>
            <person name="Jingyan G."/>
            <person name="Wenjun H."/>
        </authorList>
    </citation>
    <scope>NUCLEOTIDE SEQUENCE [LARGE SCALE GENOMIC DNA]</scope>
    <source>
        <strain evidence="2 3">NBRC:100898</strain>
    </source>
</reference>
<dbReference type="PROSITE" id="PS51257">
    <property type="entry name" value="PROKAR_LIPOPROTEIN"/>
    <property type="match status" value="1"/>
</dbReference>
<evidence type="ECO:0000313" key="2">
    <source>
        <dbReference type="EMBL" id="QWG02270.1"/>
    </source>
</evidence>
<gene>
    <name evidence="2" type="ORF">KMW28_01420</name>
</gene>
<dbReference type="RefSeq" id="WP_066210758.1">
    <property type="nucleotide sequence ID" value="NZ_CP076132.1"/>
</dbReference>
<name>A0AAX1N7Q7_9BACT</name>
<evidence type="ECO:0000313" key="3">
    <source>
        <dbReference type="Proteomes" id="UP000678679"/>
    </source>
</evidence>
<evidence type="ECO:0000256" key="1">
    <source>
        <dbReference type="SAM" id="SignalP"/>
    </source>
</evidence>
<sequence length="310" mass="34125">MKNLPLFLGALLASFMFSCTNQDEQPEVGPELETVDLAVKVGAPTLSNARTAAVDWINQSEIMFTIDGKTQDGEPWAFVPPTDTEGGKLIDVPFGNAREFSASYSYDCGSADIMIMNRINELDPNITISEVLNVARSSRNPIVAYEATPQVKDVNTTTTLETFEMNPQNGRMTVAAMFEDQEMPRFYQAILNVHAYDADGNVTDKTAPMFFSGSAGWIDVSSCVLTTGAKIKIALTIREIDEEGELVEGGVNKRWDFKAEDYPNQMVTPGKAKGFGLIIDKSLTPRVKTFEGLNFAFEDLEEVDDTIVIE</sequence>
<proteinExistence type="predicted"/>
<dbReference type="AlphaFoldDB" id="A0AAX1N7Q7"/>